<dbReference type="AlphaFoldDB" id="A0A212S181"/>
<feature type="domain" description="EF-hand" evidence="1">
    <location>
        <begin position="38"/>
        <end position="73"/>
    </location>
</feature>
<evidence type="ECO:0000259" key="1">
    <source>
        <dbReference type="PROSITE" id="PS50222"/>
    </source>
</evidence>
<dbReference type="InterPro" id="IPR011992">
    <property type="entry name" value="EF-hand-dom_pair"/>
</dbReference>
<dbReference type="PROSITE" id="PS51257">
    <property type="entry name" value="PROKAR_LIPOPROTEIN"/>
    <property type="match status" value="1"/>
</dbReference>
<protein>
    <submittedName>
        <fullName evidence="2">EF hand</fullName>
    </submittedName>
</protein>
<dbReference type="RefSeq" id="WP_165769700.1">
    <property type="nucleotide sequence ID" value="NZ_FYEH01000019.1"/>
</dbReference>
<gene>
    <name evidence="2" type="ORF">SAMN07250955_11935</name>
</gene>
<accession>A0A212S181</accession>
<sequence length="161" mass="17311">MQAKWTFPLLFLVVAACGDDTIVKKLDLPPPPTQSVGADEAATRQLFDQIDRNHDGQIDSDELRARVMALDSNGDGLLQSKEAPGIVAAADKNGDGVATRAELATTDWASLIRSYGDGGTALSYDQFTAAGPPVAPDPGLRHEGRDERESIVLPQIPLWRF</sequence>
<dbReference type="SUPFAM" id="SSF47473">
    <property type="entry name" value="EF-hand"/>
    <property type="match status" value="1"/>
</dbReference>
<dbReference type="InterPro" id="IPR018247">
    <property type="entry name" value="EF_Hand_1_Ca_BS"/>
</dbReference>
<dbReference type="Gene3D" id="1.10.238.10">
    <property type="entry name" value="EF-hand"/>
    <property type="match status" value="1"/>
</dbReference>
<dbReference type="EMBL" id="FYEH01000019">
    <property type="protein sequence ID" value="SNB78744.1"/>
    <property type="molecule type" value="Genomic_DNA"/>
</dbReference>
<reference evidence="2 3" key="1">
    <citation type="submission" date="2017-06" db="EMBL/GenBank/DDBJ databases">
        <authorList>
            <person name="Kim H.J."/>
            <person name="Triplett B.A."/>
        </authorList>
    </citation>
    <scope>NUCLEOTIDE SEQUENCE [LARGE SCALE GENOMIC DNA]</scope>
    <source>
        <strain evidence="2 3">B29T1</strain>
    </source>
</reference>
<proteinExistence type="predicted"/>
<dbReference type="Pfam" id="PF13202">
    <property type="entry name" value="EF-hand_5"/>
    <property type="match status" value="1"/>
</dbReference>
<dbReference type="PROSITE" id="PS00018">
    <property type="entry name" value="EF_HAND_1"/>
    <property type="match status" value="1"/>
</dbReference>
<name>A0A212S181_9PROT</name>
<evidence type="ECO:0000313" key="2">
    <source>
        <dbReference type="EMBL" id="SNB78744.1"/>
    </source>
</evidence>
<dbReference type="SMART" id="SM00054">
    <property type="entry name" value="EFh"/>
    <property type="match status" value="1"/>
</dbReference>
<dbReference type="CDD" id="cd00051">
    <property type="entry name" value="EFh"/>
    <property type="match status" value="1"/>
</dbReference>
<dbReference type="Proteomes" id="UP000197065">
    <property type="component" value="Unassembled WGS sequence"/>
</dbReference>
<organism evidence="2 3">
    <name type="scientific">Arboricoccus pini</name>
    <dbReference type="NCBI Taxonomy" id="1963835"/>
    <lineage>
        <taxon>Bacteria</taxon>
        <taxon>Pseudomonadati</taxon>
        <taxon>Pseudomonadota</taxon>
        <taxon>Alphaproteobacteria</taxon>
        <taxon>Geminicoccales</taxon>
        <taxon>Geminicoccaceae</taxon>
        <taxon>Arboricoccus</taxon>
    </lineage>
</organism>
<keyword evidence="3" id="KW-1185">Reference proteome</keyword>
<dbReference type="GO" id="GO:0005509">
    <property type="term" value="F:calcium ion binding"/>
    <property type="evidence" value="ECO:0007669"/>
    <property type="project" value="InterPro"/>
</dbReference>
<evidence type="ECO:0000313" key="3">
    <source>
        <dbReference type="Proteomes" id="UP000197065"/>
    </source>
</evidence>
<dbReference type="InterPro" id="IPR002048">
    <property type="entry name" value="EF_hand_dom"/>
</dbReference>
<dbReference type="PROSITE" id="PS50222">
    <property type="entry name" value="EF_HAND_2"/>
    <property type="match status" value="1"/>
</dbReference>